<dbReference type="PANTHER" id="PTHR46797:SF23">
    <property type="entry name" value="HTH-TYPE TRANSCRIPTIONAL REGULATOR SUTR"/>
    <property type="match status" value="1"/>
</dbReference>
<keyword evidence="3" id="KW-0804">Transcription</keyword>
<dbReference type="InterPro" id="IPR014710">
    <property type="entry name" value="RmlC-like_jellyroll"/>
</dbReference>
<accession>A0A1J5N9G5</accession>
<dbReference type="GO" id="GO:0003677">
    <property type="term" value="F:DNA binding"/>
    <property type="evidence" value="ECO:0007669"/>
    <property type="project" value="UniProtKB-KW"/>
</dbReference>
<name>A0A1J5N9G5_9BACT</name>
<dbReference type="RefSeq" id="WP_071546936.1">
    <property type="nucleotide sequence ID" value="NZ_LKAQ01000004.1"/>
</dbReference>
<gene>
    <name evidence="5" type="ORF">BerOc1_03409</name>
</gene>
<dbReference type="CDD" id="cd02209">
    <property type="entry name" value="cupin_XRE_C"/>
    <property type="match status" value="1"/>
</dbReference>
<keyword evidence="1" id="KW-0805">Transcription regulation</keyword>
<protein>
    <submittedName>
        <fullName evidence="5">DNA-binding transcriptional repressor PuuR</fullName>
    </submittedName>
</protein>
<evidence type="ECO:0000256" key="1">
    <source>
        <dbReference type="ARBA" id="ARBA00023015"/>
    </source>
</evidence>
<dbReference type="CDD" id="cd00093">
    <property type="entry name" value="HTH_XRE"/>
    <property type="match status" value="1"/>
</dbReference>
<dbReference type="SUPFAM" id="SSF51182">
    <property type="entry name" value="RmlC-like cupins"/>
    <property type="match status" value="1"/>
</dbReference>
<dbReference type="InterPro" id="IPR011051">
    <property type="entry name" value="RmlC_Cupin_sf"/>
</dbReference>
<dbReference type="Gene3D" id="2.60.120.10">
    <property type="entry name" value="Jelly Rolls"/>
    <property type="match status" value="1"/>
</dbReference>
<proteinExistence type="predicted"/>
<dbReference type="GO" id="GO:0003700">
    <property type="term" value="F:DNA-binding transcription factor activity"/>
    <property type="evidence" value="ECO:0007669"/>
    <property type="project" value="TreeGrafter"/>
</dbReference>
<dbReference type="GO" id="GO:0005829">
    <property type="term" value="C:cytosol"/>
    <property type="evidence" value="ECO:0007669"/>
    <property type="project" value="TreeGrafter"/>
</dbReference>
<reference evidence="5 6" key="1">
    <citation type="submission" date="2015-09" db="EMBL/GenBank/DDBJ databases">
        <title>Genome of Desulfovibrio dechloracetivorans BerOc1, a mercury methylating strain isolated from highly hydrocarbons and metals contaminated coastal sediments.</title>
        <authorList>
            <person name="Goni Urriza M."/>
            <person name="Gassie C."/>
            <person name="Bouchez O."/>
            <person name="Klopp C."/>
            <person name="Ranchou-Peyruse A."/>
            <person name="Remy G."/>
        </authorList>
    </citation>
    <scope>NUCLEOTIDE SEQUENCE [LARGE SCALE GENOMIC DNA]</scope>
    <source>
        <strain evidence="5 6">BerOc1</strain>
    </source>
</reference>
<dbReference type="InterPro" id="IPR001387">
    <property type="entry name" value="Cro/C1-type_HTH"/>
</dbReference>
<dbReference type="InterPro" id="IPR050807">
    <property type="entry name" value="TransReg_Diox_bact_type"/>
</dbReference>
<dbReference type="SUPFAM" id="SSF47413">
    <property type="entry name" value="lambda repressor-like DNA-binding domains"/>
    <property type="match status" value="1"/>
</dbReference>
<evidence type="ECO:0000313" key="6">
    <source>
        <dbReference type="Proteomes" id="UP000181901"/>
    </source>
</evidence>
<organism evidence="5 6">
    <name type="scientific">Pseudodesulfovibrio hydrargyri</name>
    <dbReference type="NCBI Taxonomy" id="2125990"/>
    <lineage>
        <taxon>Bacteria</taxon>
        <taxon>Pseudomonadati</taxon>
        <taxon>Thermodesulfobacteriota</taxon>
        <taxon>Desulfovibrionia</taxon>
        <taxon>Desulfovibrionales</taxon>
        <taxon>Desulfovibrionaceae</taxon>
    </lineage>
</organism>
<comment type="caution">
    <text evidence="5">The sequence shown here is derived from an EMBL/GenBank/DDBJ whole genome shotgun (WGS) entry which is preliminary data.</text>
</comment>
<evidence type="ECO:0000256" key="3">
    <source>
        <dbReference type="ARBA" id="ARBA00023163"/>
    </source>
</evidence>
<dbReference type="AlphaFoldDB" id="A0A1J5N9G5"/>
<dbReference type="Pfam" id="PF01381">
    <property type="entry name" value="HTH_3"/>
    <property type="match status" value="1"/>
</dbReference>
<dbReference type="Gene3D" id="1.10.260.40">
    <property type="entry name" value="lambda repressor-like DNA-binding domains"/>
    <property type="match status" value="1"/>
</dbReference>
<sequence length="178" mass="20065">MSADDIRESIAERLRASRKEREMSLDKAALLTGVSKAMLGQIERRESAPTIATLWKIASGLDISFSSFFASKGGSDFRQVPFPNDRDMAIRVVFPFDAVTRMEMFEVTLTNRHHQRSPAHRFGVVEHVVTISGVLDLIHEGRVHRLGPGQSHRFHADVAHQYRAVTDTVVFQDIVCYT</sequence>
<keyword evidence="2 5" id="KW-0238">DNA-binding</keyword>
<dbReference type="OrthoDB" id="189170at2"/>
<dbReference type="PANTHER" id="PTHR46797">
    <property type="entry name" value="HTH-TYPE TRANSCRIPTIONAL REGULATOR"/>
    <property type="match status" value="1"/>
</dbReference>
<dbReference type="Proteomes" id="UP000181901">
    <property type="component" value="Unassembled WGS sequence"/>
</dbReference>
<evidence type="ECO:0000313" key="5">
    <source>
        <dbReference type="EMBL" id="OIQ51456.1"/>
    </source>
</evidence>
<feature type="domain" description="HTH cro/C1-type" evidence="4">
    <location>
        <begin position="14"/>
        <end position="68"/>
    </location>
</feature>
<evidence type="ECO:0000259" key="4">
    <source>
        <dbReference type="PROSITE" id="PS50943"/>
    </source>
</evidence>
<keyword evidence="6" id="KW-1185">Reference proteome</keyword>
<dbReference type="PROSITE" id="PS50943">
    <property type="entry name" value="HTH_CROC1"/>
    <property type="match status" value="1"/>
</dbReference>
<evidence type="ECO:0000256" key="2">
    <source>
        <dbReference type="ARBA" id="ARBA00023125"/>
    </source>
</evidence>
<dbReference type="InterPro" id="IPR010982">
    <property type="entry name" value="Lambda_DNA-bd_dom_sf"/>
</dbReference>
<dbReference type="SMART" id="SM00530">
    <property type="entry name" value="HTH_XRE"/>
    <property type="match status" value="1"/>
</dbReference>
<dbReference type="EMBL" id="LKAQ01000004">
    <property type="protein sequence ID" value="OIQ51456.1"/>
    <property type="molecule type" value="Genomic_DNA"/>
</dbReference>